<dbReference type="InterPro" id="IPR020075">
    <property type="entry name" value="Uncharacterised_AF2234"/>
</dbReference>
<evidence type="ECO:0000313" key="1">
    <source>
        <dbReference type="EMBL" id="MDF0593124.1"/>
    </source>
</evidence>
<dbReference type="Proteomes" id="UP001215956">
    <property type="component" value="Unassembled WGS sequence"/>
</dbReference>
<organism evidence="1 2">
    <name type="scientific">Candidatus Methanocrinis alkalitolerans</name>
    <dbReference type="NCBI Taxonomy" id="3033395"/>
    <lineage>
        <taxon>Archaea</taxon>
        <taxon>Methanobacteriati</taxon>
        <taxon>Methanobacteriota</taxon>
        <taxon>Stenosarchaea group</taxon>
        <taxon>Methanomicrobia</taxon>
        <taxon>Methanotrichales</taxon>
        <taxon>Methanotrichaceae</taxon>
        <taxon>Methanocrinis</taxon>
    </lineage>
</organism>
<reference evidence="1 2" key="1">
    <citation type="submission" date="2023-03" db="EMBL/GenBank/DDBJ databases">
        <title>Whole genome sequencing of Methanotrichaceae archaeon M04Ac.</title>
        <authorList>
            <person name="Khomyakova M.A."/>
            <person name="Merkel A.Y."/>
            <person name="Slobodkin A.I."/>
        </authorList>
    </citation>
    <scope>NUCLEOTIDE SEQUENCE [LARGE SCALE GENOMIC DNA]</scope>
    <source>
        <strain evidence="1 2">M04Ac</strain>
    </source>
</reference>
<name>A0ABT5XEI5_9EURY</name>
<gene>
    <name evidence="1" type="ORF">P0O24_05950</name>
</gene>
<protein>
    <submittedName>
        <fullName evidence="1">DUF2769 domain-containing protein</fullName>
    </submittedName>
</protein>
<dbReference type="EMBL" id="JARFPL010000014">
    <property type="protein sequence ID" value="MDF0593124.1"/>
    <property type="molecule type" value="Genomic_DNA"/>
</dbReference>
<sequence length="81" mass="9037">MEMDRAEMEKRKQMVLDMCTCKSCPSFVECGEEGGFCFVTIGKSGCISEEKGCICGGCPVYEKMGLSKMYYCLRGSEKEQT</sequence>
<dbReference type="RefSeq" id="WP_316968830.1">
    <property type="nucleotide sequence ID" value="NZ_JARFPL010000014.1"/>
</dbReference>
<keyword evidence="2" id="KW-1185">Reference proteome</keyword>
<evidence type="ECO:0000313" key="2">
    <source>
        <dbReference type="Proteomes" id="UP001215956"/>
    </source>
</evidence>
<dbReference type="Pfam" id="PF10967">
    <property type="entry name" value="DUF2769"/>
    <property type="match status" value="1"/>
</dbReference>
<accession>A0ABT5XEI5</accession>
<comment type="caution">
    <text evidence="1">The sequence shown here is derived from an EMBL/GenBank/DDBJ whole genome shotgun (WGS) entry which is preliminary data.</text>
</comment>
<proteinExistence type="predicted"/>